<gene>
    <name evidence="2" type="ORF">B7O98_03600</name>
</gene>
<dbReference type="GO" id="GO:0008832">
    <property type="term" value="F:dGTPase activity"/>
    <property type="evidence" value="ECO:0007669"/>
    <property type="project" value="TreeGrafter"/>
</dbReference>
<dbReference type="GO" id="GO:0006203">
    <property type="term" value="P:dGTP catabolic process"/>
    <property type="evidence" value="ECO:0007669"/>
    <property type="project" value="TreeGrafter"/>
</dbReference>
<organism evidence="2 3">
    <name type="scientific">Zestosphaera tikiterensis</name>
    <dbReference type="NCBI Taxonomy" id="1973259"/>
    <lineage>
        <taxon>Archaea</taxon>
        <taxon>Thermoproteota</taxon>
        <taxon>Thermoprotei</taxon>
        <taxon>Desulfurococcales</taxon>
        <taxon>Desulfurococcaceae</taxon>
        <taxon>Zestosphaera</taxon>
    </lineage>
</organism>
<dbReference type="CDD" id="cd00077">
    <property type="entry name" value="HDc"/>
    <property type="match status" value="1"/>
</dbReference>
<name>A0A2R7Y7L2_9CREN</name>
<protein>
    <recommendedName>
        <fullName evidence="1">HD domain-containing protein</fullName>
    </recommendedName>
</protein>
<dbReference type="InterPro" id="IPR003607">
    <property type="entry name" value="HD/PDEase_dom"/>
</dbReference>
<comment type="caution">
    <text evidence="2">The sequence shown here is derived from an EMBL/GenBank/DDBJ whole genome shotgun (WGS) entry which is preliminary data.</text>
</comment>
<accession>A0A2R7Y7L2</accession>
<dbReference type="InterPro" id="IPR045509">
    <property type="entry name" value="HD_assoc_2"/>
</dbReference>
<evidence type="ECO:0000259" key="1">
    <source>
        <dbReference type="PROSITE" id="PS51831"/>
    </source>
</evidence>
<dbReference type="Proteomes" id="UP000244093">
    <property type="component" value="Unassembled WGS sequence"/>
</dbReference>
<dbReference type="SUPFAM" id="SSF109604">
    <property type="entry name" value="HD-domain/PDEase-like"/>
    <property type="match status" value="1"/>
</dbReference>
<dbReference type="InterPro" id="IPR050135">
    <property type="entry name" value="dGTPase-like"/>
</dbReference>
<proteinExistence type="predicted"/>
<dbReference type="InterPro" id="IPR006674">
    <property type="entry name" value="HD_domain"/>
</dbReference>
<reference evidence="2 3" key="1">
    <citation type="journal article" date="2018" name="Syst. Appl. Microbiol.">
        <title>A new symbiotic nanoarchaeote (Candidatus Nanoclepta minutus) and its host (Zestosphaera tikiterensis gen. nov., sp. nov.) from a New Zealand hot spring.</title>
        <authorList>
            <person name="St John E."/>
            <person name="Liu Y."/>
            <person name="Podar M."/>
            <person name="Stott M.B."/>
            <person name="Meneghin J."/>
            <person name="Chen Z."/>
            <person name="Lagutin K."/>
            <person name="Mitchell K."/>
            <person name="Reysenbach A.L."/>
        </authorList>
    </citation>
    <scope>NUCLEOTIDE SEQUENCE [LARGE SCALE GENOMIC DNA]</scope>
    <source>
        <strain evidence="2">NZ3</strain>
    </source>
</reference>
<dbReference type="AlphaFoldDB" id="A0A2R7Y7L2"/>
<dbReference type="PROSITE" id="PS51831">
    <property type="entry name" value="HD"/>
    <property type="match status" value="1"/>
</dbReference>
<evidence type="ECO:0000313" key="2">
    <source>
        <dbReference type="EMBL" id="PUA33514.1"/>
    </source>
</evidence>
<dbReference type="EMBL" id="NBVN01000002">
    <property type="protein sequence ID" value="PUA33514.1"/>
    <property type="molecule type" value="Genomic_DNA"/>
</dbReference>
<feature type="domain" description="HD" evidence="1">
    <location>
        <begin position="55"/>
        <end position="174"/>
    </location>
</feature>
<dbReference type="Pfam" id="PF01966">
    <property type="entry name" value="HD"/>
    <property type="match status" value="1"/>
</dbReference>
<dbReference type="PANTHER" id="PTHR11373">
    <property type="entry name" value="DEOXYNUCLEOSIDE TRIPHOSPHATE TRIPHOSPHOHYDROLASE"/>
    <property type="match status" value="1"/>
</dbReference>
<dbReference type="PANTHER" id="PTHR11373:SF4">
    <property type="entry name" value="DEOXYNUCLEOSIDE TRIPHOSPHATE TRIPHOSPHOHYDROLASE SAMHD1"/>
    <property type="match status" value="1"/>
</dbReference>
<dbReference type="SMART" id="SM00471">
    <property type="entry name" value="HDc"/>
    <property type="match status" value="1"/>
</dbReference>
<dbReference type="Pfam" id="PF19276">
    <property type="entry name" value="HD_assoc_2"/>
    <property type="match status" value="1"/>
</dbReference>
<sequence length="423" mass="48747">MSGVRRKYVYDEVHGNIVLEGLELELADTPPLQRLRRVKQLSQAWYVYPGAVHVRFSHSLGVMHLMRKIAEKLAAEGIISKDDIILLKAAALLHDVGHTPYSHALEYLLYTRYRIKHEDISYWVITEEPTVKEVLSKYGLSPQEVAKVVIGDHDKNGYNVLISSDLDVDRLDYLLRDALHTGVKYGLIDLERIIQTLTIDGEGNIAVFKKGMQAAESFYMSRYYMYRTVYYHKTISAYQLLLASIYDLMLEEREVSELLRPFNTVEGIRRAVREGYIHLWDDFLIGGVMNVVVARRLGSELLRELINTYMNRKGYKAIHEHILFGNNNPITHSHIVRLREFSEQLMSRGVNGYSFRTYADSIPIISEDYEVRVITDDGTSVRISEYKDSVMKGLPRYMGIIRVYALPVVETVVKEHLKSLKLV</sequence>
<dbReference type="Gene3D" id="1.10.3210.10">
    <property type="entry name" value="Hypothetical protein af1432"/>
    <property type="match status" value="1"/>
</dbReference>
<evidence type="ECO:0000313" key="3">
    <source>
        <dbReference type="Proteomes" id="UP000244093"/>
    </source>
</evidence>